<name>A0A3M2LX78_9ACTN</name>
<comment type="caution">
    <text evidence="2">The sequence shown here is derived from an EMBL/GenBank/DDBJ whole genome shotgun (WGS) entry which is preliminary data.</text>
</comment>
<dbReference type="EMBL" id="RFFG01000051">
    <property type="protein sequence ID" value="RMI40645.1"/>
    <property type="molecule type" value="Genomic_DNA"/>
</dbReference>
<evidence type="ECO:0000256" key="1">
    <source>
        <dbReference type="SAM" id="MobiDB-lite"/>
    </source>
</evidence>
<reference evidence="2 3" key="1">
    <citation type="submission" date="2018-10" db="EMBL/GenBank/DDBJ databases">
        <title>Isolation from soil.</title>
        <authorList>
            <person name="Hu J."/>
        </authorList>
    </citation>
    <scope>NUCLEOTIDE SEQUENCE [LARGE SCALE GENOMIC DNA]</scope>
    <source>
        <strain evidence="2 3">NEAU-Ht49</strain>
    </source>
</reference>
<feature type="compositionally biased region" description="Basic residues" evidence="1">
    <location>
        <begin position="115"/>
        <end position="143"/>
    </location>
</feature>
<evidence type="ECO:0000313" key="2">
    <source>
        <dbReference type="EMBL" id="RMI40645.1"/>
    </source>
</evidence>
<sequence>MTCARRPPPSPSTSAPSGRARARREPADDRKPAAQYAVALRPARLLRDRPGGRLLRSLRADAARGAGGPGAGRGGAADGPGRAGEPGAGLVDDGRRTRRGPGGRGASRERDVRRRLGRRGGRRRRVGRRIGRRRRVGRRIGRR</sequence>
<dbReference type="AlphaFoldDB" id="A0A3M2LX78"/>
<keyword evidence="3" id="KW-1185">Reference proteome</keyword>
<gene>
    <name evidence="2" type="ORF">EBO15_25570</name>
</gene>
<feature type="region of interest" description="Disordered" evidence="1">
    <location>
        <begin position="1"/>
        <end position="143"/>
    </location>
</feature>
<protein>
    <submittedName>
        <fullName evidence="2">Uncharacterized protein</fullName>
    </submittedName>
</protein>
<organism evidence="2 3">
    <name type="scientific">Actinomadura harenae</name>
    <dbReference type="NCBI Taxonomy" id="2483351"/>
    <lineage>
        <taxon>Bacteria</taxon>
        <taxon>Bacillati</taxon>
        <taxon>Actinomycetota</taxon>
        <taxon>Actinomycetes</taxon>
        <taxon>Streptosporangiales</taxon>
        <taxon>Thermomonosporaceae</taxon>
        <taxon>Actinomadura</taxon>
    </lineage>
</organism>
<evidence type="ECO:0000313" key="3">
    <source>
        <dbReference type="Proteomes" id="UP000282674"/>
    </source>
</evidence>
<feature type="compositionally biased region" description="Pro residues" evidence="1">
    <location>
        <begin position="1"/>
        <end position="11"/>
    </location>
</feature>
<accession>A0A3M2LX78</accession>
<proteinExistence type="predicted"/>
<feature type="compositionally biased region" description="Basic and acidic residues" evidence="1">
    <location>
        <begin position="23"/>
        <end position="32"/>
    </location>
</feature>
<feature type="compositionally biased region" description="Gly residues" evidence="1">
    <location>
        <begin position="65"/>
        <end position="87"/>
    </location>
</feature>
<dbReference type="Proteomes" id="UP000282674">
    <property type="component" value="Unassembled WGS sequence"/>
</dbReference>
<feature type="non-terminal residue" evidence="2">
    <location>
        <position position="143"/>
    </location>
</feature>